<feature type="compositionally biased region" description="Low complexity" evidence="1">
    <location>
        <begin position="86"/>
        <end position="99"/>
    </location>
</feature>
<reference evidence="3 4" key="1">
    <citation type="journal article" date="2021" name="BMC Biol.">
        <title>Horizontally acquired antibacterial genes associated with adaptive radiation of ladybird beetles.</title>
        <authorList>
            <person name="Li H.S."/>
            <person name="Tang X.F."/>
            <person name="Huang Y.H."/>
            <person name="Xu Z.Y."/>
            <person name="Chen M.L."/>
            <person name="Du X.Y."/>
            <person name="Qiu B.Y."/>
            <person name="Chen P.T."/>
            <person name="Zhang W."/>
            <person name="Slipinski A."/>
            <person name="Escalona H.E."/>
            <person name="Waterhouse R.M."/>
            <person name="Zwick A."/>
            <person name="Pang H."/>
        </authorList>
    </citation>
    <scope>NUCLEOTIDE SEQUENCE [LARGE SCALE GENOMIC DNA]</scope>
    <source>
        <strain evidence="3">SYSU2018</strain>
    </source>
</reference>
<dbReference type="Proteomes" id="UP001516400">
    <property type="component" value="Unassembled WGS sequence"/>
</dbReference>
<protein>
    <submittedName>
        <fullName evidence="3">Uncharacterized protein</fullName>
    </submittedName>
</protein>
<feature type="signal peptide" evidence="2">
    <location>
        <begin position="1"/>
        <end position="19"/>
    </location>
</feature>
<feature type="region of interest" description="Disordered" evidence="1">
    <location>
        <begin position="63"/>
        <end position="127"/>
    </location>
</feature>
<evidence type="ECO:0000256" key="1">
    <source>
        <dbReference type="SAM" id="MobiDB-lite"/>
    </source>
</evidence>
<keyword evidence="2" id="KW-0732">Signal</keyword>
<evidence type="ECO:0000256" key="2">
    <source>
        <dbReference type="SAM" id="SignalP"/>
    </source>
</evidence>
<gene>
    <name evidence="3" type="ORF">HHI36_022088</name>
</gene>
<feature type="chain" id="PRO_5044782754" evidence="2">
    <location>
        <begin position="20"/>
        <end position="141"/>
    </location>
</feature>
<comment type="caution">
    <text evidence="3">The sequence shown here is derived from an EMBL/GenBank/DDBJ whole genome shotgun (WGS) entry which is preliminary data.</text>
</comment>
<dbReference type="AlphaFoldDB" id="A0ABD2MYV0"/>
<name>A0ABD2MYV0_9CUCU</name>
<dbReference type="EMBL" id="JABFTP020000042">
    <property type="protein sequence ID" value="KAL3271613.1"/>
    <property type="molecule type" value="Genomic_DNA"/>
</dbReference>
<proteinExistence type="predicted"/>
<sequence>MRAEVFVVILLTLLSAYSANGIQGECLKYVKMYQQLFLNRYPNLELPKLSEILHQNPEILTPVPPYYPNRPSYNPNPGSLGPNQRPPSNYNPGSPSGPNQKPSFNPNLGSGFDASARPPSNSEKPMVYVDPDCNGDICIYI</sequence>
<accession>A0ABD2MYV0</accession>
<organism evidence="3 4">
    <name type="scientific">Cryptolaemus montrouzieri</name>
    <dbReference type="NCBI Taxonomy" id="559131"/>
    <lineage>
        <taxon>Eukaryota</taxon>
        <taxon>Metazoa</taxon>
        <taxon>Ecdysozoa</taxon>
        <taxon>Arthropoda</taxon>
        <taxon>Hexapoda</taxon>
        <taxon>Insecta</taxon>
        <taxon>Pterygota</taxon>
        <taxon>Neoptera</taxon>
        <taxon>Endopterygota</taxon>
        <taxon>Coleoptera</taxon>
        <taxon>Polyphaga</taxon>
        <taxon>Cucujiformia</taxon>
        <taxon>Coccinelloidea</taxon>
        <taxon>Coccinellidae</taxon>
        <taxon>Scymninae</taxon>
        <taxon>Scymnini</taxon>
        <taxon>Cryptolaemus</taxon>
    </lineage>
</organism>
<evidence type="ECO:0000313" key="3">
    <source>
        <dbReference type="EMBL" id="KAL3271613.1"/>
    </source>
</evidence>
<keyword evidence="4" id="KW-1185">Reference proteome</keyword>
<evidence type="ECO:0000313" key="4">
    <source>
        <dbReference type="Proteomes" id="UP001516400"/>
    </source>
</evidence>